<accession>A0A059EAB7</accession>
<organism evidence="1 2">
    <name type="scientific">Hyphomonas atlantica</name>
    <dbReference type="NCBI Taxonomy" id="1280948"/>
    <lineage>
        <taxon>Bacteria</taxon>
        <taxon>Pseudomonadati</taxon>
        <taxon>Pseudomonadota</taxon>
        <taxon>Alphaproteobacteria</taxon>
        <taxon>Hyphomonadales</taxon>
        <taxon>Hyphomonadaceae</taxon>
        <taxon>Hyphomonas</taxon>
    </lineage>
</organism>
<dbReference type="AlphaFoldDB" id="A0A059EAB7"/>
<keyword evidence="2" id="KW-1185">Reference proteome</keyword>
<proteinExistence type="predicted"/>
<evidence type="ECO:0000313" key="1">
    <source>
        <dbReference type="EMBL" id="KCZ64849.1"/>
    </source>
</evidence>
<sequence length="29" mass="3071">MPSPDWAPSEAQINIVANDNFAEGELLAA</sequence>
<dbReference type="Proteomes" id="UP000024547">
    <property type="component" value="Unassembled WGS sequence"/>
</dbReference>
<evidence type="ECO:0000313" key="2">
    <source>
        <dbReference type="Proteomes" id="UP000024547"/>
    </source>
</evidence>
<comment type="caution">
    <text evidence="1">The sequence shown here is derived from an EMBL/GenBank/DDBJ whole genome shotgun (WGS) entry which is preliminary data.</text>
</comment>
<dbReference type="EMBL" id="AWFH01000001">
    <property type="protein sequence ID" value="KCZ64849.1"/>
    <property type="molecule type" value="Genomic_DNA"/>
</dbReference>
<reference evidence="1 2" key="1">
    <citation type="journal article" date="2014" name="Antonie Van Leeuwenhoek">
        <title>Hyphomonas beringensis sp. nov. and Hyphomonas chukchiensis sp. nov., isolated from surface seawater of the Bering Sea and Chukchi Sea.</title>
        <authorList>
            <person name="Li C."/>
            <person name="Lai Q."/>
            <person name="Li G."/>
            <person name="Dong C."/>
            <person name="Wang J."/>
            <person name="Liao Y."/>
            <person name="Shao Z."/>
        </authorList>
    </citation>
    <scope>NUCLEOTIDE SEQUENCE [LARGE SCALE GENOMIC DNA]</scope>
    <source>
        <strain evidence="1 2">22II1-22F38</strain>
    </source>
</reference>
<protein>
    <submittedName>
        <fullName evidence="1">Uncharacterized protein</fullName>
    </submittedName>
</protein>
<dbReference type="STRING" id="1280948.HY36_00320"/>
<gene>
    <name evidence="1" type="ORF">HY36_00320</name>
</gene>
<name>A0A059EAB7_9PROT</name>